<protein>
    <submittedName>
        <fullName evidence="2">Uncharacterized protein</fullName>
    </submittedName>
</protein>
<organism evidence="2">
    <name type="scientific">marine sediment metagenome</name>
    <dbReference type="NCBI Taxonomy" id="412755"/>
    <lineage>
        <taxon>unclassified sequences</taxon>
        <taxon>metagenomes</taxon>
        <taxon>ecological metagenomes</taxon>
    </lineage>
</organism>
<evidence type="ECO:0000313" key="2">
    <source>
        <dbReference type="EMBL" id="GAI63666.1"/>
    </source>
</evidence>
<reference evidence="2" key="1">
    <citation type="journal article" date="2014" name="Front. Microbiol.">
        <title>High frequency of phylogenetically diverse reductive dehalogenase-homologous genes in deep subseafloor sedimentary metagenomes.</title>
        <authorList>
            <person name="Kawai M."/>
            <person name="Futagami T."/>
            <person name="Toyoda A."/>
            <person name="Takaki Y."/>
            <person name="Nishi S."/>
            <person name="Hori S."/>
            <person name="Arai W."/>
            <person name="Tsubouchi T."/>
            <person name="Morono Y."/>
            <person name="Uchiyama I."/>
            <person name="Ito T."/>
            <person name="Fujiyama A."/>
            <person name="Inagaki F."/>
            <person name="Takami H."/>
        </authorList>
    </citation>
    <scope>NUCLEOTIDE SEQUENCE</scope>
    <source>
        <strain evidence="2">Expedition CK06-06</strain>
    </source>
</reference>
<keyword evidence="1" id="KW-0175">Coiled coil</keyword>
<dbReference type="EMBL" id="BARW01000381">
    <property type="protein sequence ID" value="GAI63666.1"/>
    <property type="molecule type" value="Genomic_DNA"/>
</dbReference>
<comment type="caution">
    <text evidence="2">The sequence shown here is derived from an EMBL/GenBank/DDBJ whole genome shotgun (WGS) entry which is preliminary data.</text>
</comment>
<accession>X1R9H0</accession>
<evidence type="ECO:0000256" key="1">
    <source>
        <dbReference type="SAM" id="Coils"/>
    </source>
</evidence>
<name>X1R9H0_9ZZZZ</name>
<proteinExistence type="predicted"/>
<gene>
    <name evidence="2" type="ORF">S12H4_01780</name>
</gene>
<dbReference type="AlphaFoldDB" id="X1R9H0"/>
<sequence>MVQENEAKAESPGTEVIPVEEEAIVKLVRNFPRPIIESVLLLVQFHSGLQDETKQQLDQARQDLQTTKECIVAAEELEIKALTSRHKRVKTQIENEIIFLENRLAALESGYLPIPRFDYASIEWSSERMNYQTLRRLKDAKDAGIFDDFGVVQDKYTHPRRRRDPVLVGILRGRRGHEEHFFIGVWH</sequence>
<feature type="coiled-coil region" evidence="1">
    <location>
        <begin position="50"/>
        <end position="110"/>
    </location>
</feature>